<comment type="caution">
    <text evidence="2">The sequence shown here is derived from an EMBL/GenBank/DDBJ whole genome shotgun (WGS) entry which is preliminary data.</text>
</comment>
<keyword evidence="2" id="KW-0489">Methyltransferase</keyword>
<dbReference type="NCBIfam" id="TIGR03891">
    <property type="entry name" value="thiopep_ocin"/>
    <property type="match status" value="1"/>
</dbReference>
<dbReference type="GO" id="GO:0008168">
    <property type="term" value="F:methyltransferase activity"/>
    <property type="evidence" value="ECO:0007669"/>
    <property type="project" value="UniProtKB-KW"/>
</dbReference>
<dbReference type="Pfam" id="PF14028">
    <property type="entry name" value="Lant_dehydr_C"/>
    <property type="match status" value="1"/>
</dbReference>
<evidence type="ECO:0000313" key="2">
    <source>
        <dbReference type="EMBL" id="EWC64570.1"/>
    </source>
</evidence>
<protein>
    <submittedName>
        <fullName evidence="2">O-methyltransferase clustered with LanBC</fullName>
    </submittedName>
</protein>
<dbReference type="InterPro" id="IPR023809">
    <property type="entry name" value="Thiopep_bacteriocin_synth_dom"/>
</dbReference>
<dbReference type="GO" id="GO:0032259">
    <property type="term" value="P:methylation"/>
    <property type="evidence" value="ECO:0007669"/>
    <property type="project" value="UniProtKB-KW"/>
</dbReference>
<proteinExistence type="predicted"/>
<evidence type="ECO:0000259" key="1">
    <source>
        <dbReference type="Pfam" id="PF14028"/>
    </source>
</evidence>
<feature type="domain" description="Thiopeptide-type bacteriocin biosynthesis" evidence="1">
    <location>
        <begin position="58"/>
        <end position="296"/>
    </location>
</feature>
<organism evidence="2 3">
    <name type="scientific">Actinokineospora spheciospongiae</name>
    <dbReference type="NCBI Taxonomy" id="909613"/>
    <lineage>
        <taxon>Bacteria</taxon>
        <taxon>Bacillati</taxon>
        <taxon>Actinomycetota</taxon>
        <taxon>Actinomycetes</taxon>
        <taxon>Pseudonocardiales</taxon>
        <taxon>Pseudonocardiaceae</taxon>
        <taxon>Actinokineospora</taxon>
    </lineage>
</organism>
<keyword evidence="2" id="KW-0808">Transferase</keyword>
<name>W7IUJ1_9PSEU</name>
<gene>
    <name evidence="2" type="ORF">UO65_0177</name>
</gene>
<keyword evidence="3" id="KW-1185">Reference proteome</keyword>
<reference evidence="2 3" key="1">
    <citation type="journal article" date="2014" name="Genome Announc.">
        <title>Draft Genome Sequence of the Antitrypanosomally Active Sponge-Associated Bacterium Actinokineospora sp. Strain EG49.</title>
        <authorList>
            <person name="Harjes J."/>
            <person name="Ryu T."/>
            <person name="Abdelmohsen U.R."/>
            <person name="Moitinho-Silva L."/>
            <person name="Horn H."/>
            <person name="Ravasi T."/>
            <person name="Hentschel U."/>
        </authorList>
    </citation>
    <scope>NUCLEOTIDE SEQUENCE [LARGE SCALE GENOMIC DNA]</scope>
    <source>
        <strain evidence="2 3">EG49</strain>
    </source>
</reference>
<sequence>MAAFLADCASALSDVAGGELTDAQRTFLAAGTAALRAARGGEWVQLGLEVAPGGLSALYPELAATAHELLDGGAAAEFFFMHKPPGLRVRFAPARGHGQFVRAEVRRHAERWRAAGLVRGVRSAVYEPEAHLFGGNESMPHVHRLFTVDSLTWLEHHATARETPAWALSLLMLRAVFDGLRVVGWEDRDVWGRVADSGRRTPPGSAPVEGPVTARLRGHWADPDALAAALPADVRALADRHAERVRPLCERWWAEYFGTERAVIGPREAACYHTIFHWNRAALSPGTQALIATALAGTDGHVR</sequence>
<dbReference type="eggNOG" id="COG2518">
    <property type="taxonomic scope" value="Bacteria"/>
</dbReference>
<dbReference type="STRING" id="909613.UO65_0177"/>
<evidence type="ECO:0000313" key="3">
    <source>
        <dbReference type="Proteomes" id="UP000019277"/>
    </source>
</evidence>
<dbReference type="AlphaFoldDB" id="W7IUJ1"/>
<dbReference type="Proteomes" id="UP000019277">
    <property type="component" value="Unassembled WGS sequence"/>
</dbReference>
<dbReference type="EMBL" id="AYXG01000004">
    <property type="protein sequence ID" value="EWC64570.1"/>
    <property type="molecule type" value="Genomic_DNA"/>
</dbReference>
<accession>W7IUJ1</accession>